<evidence type="ECO:0000313" key="3">
    <source>
        <dbReference type="Proteomes" id="UP001292094"/>
    </source>
</evidence>
<dbReference type="EMBL" id="JAWZYT010002701">
    <property type="protein sequence ID" value="KAK4302622.1"/>
    <property type="molecule type" value="Genomic_DNA"/>
</dbReference>
<keyword evidence="3" id="KW-1185">Reference proteome</keyword>
<evidence type="ECO:0000256" key="1">
    <source>
        <dbReference type="SAM" id="MobiDB-lite"/>
    </source>
</evidence>
<evidence type="ECO:0000313" key="2">
    <source>
        <dbReference type="EMBL" id="KAK4302622.1"/>
    </source>
</evidence>
<feature type="compositionally biased region" description="Acidic residues" evidence="1">
    <location>
        <begin position="238"/>
        <end position="251"/>
    </location>
</feature>
<protein>
    <submittedName>
        <fullName evidence="2">Uncharacterized protein</fullName>
    </submittedName>
</protein>
<organism evidence="2 3">
    <name type="scientific">Petrolisthes manimaculis</name>
    <dbReference type="NCBI Taxonomy" id="1843537"/>
    <lineage>
        <taxon>Eukaryota</taxon>
        <taxon>Metazoa</taxon>
        <taxon>Ecdysozoa</taxon>
        <taxon>Arthropoda</taxon>
        <taxon>Crustacea</taxon>
        <taxon>Multicrustacea</taxon>
        <taxon>Malacostraca</taxon>
        <taxon>Eumalacostraca</taxon>
        <taxon>Eucarida</taxon>
        <taxon>Decapoda</taxon>
        <taxon>Pleocyemata</taxon>
        <taxon>Anomura</taxon>
        <taxon>Galatheoidea</taxon>
        <taxon>Porcellanidae</taxon>
        <taxon>Petrolisthes</taxon>
    </lineage>
</organism>
<gene>
    <name evidence="2" type="ORF">Pmani_025293</name>
</gene>
<sequence length="311" mass="34345">MTVCASSPHHPQQEEAGAGDTEEDSEGSRDPREVANFGLKGLPGWPLPPPPLIEGVDRQVHRKARNWTKSLESPESPESPESLPNVSGVQGHDSHLLPVLRQQESYSPALTTVIRTSPLRKWSQENLLEQHDGSSSDEDLERQQDGDQPPTTQQQSGRQSKVSFGLFEEGVNDEEGGERGKGGGGKGGERRDKENAQGEKSVQDAGPLKKTLNPETGGREDFQDAGVSVRPERREEEVEKQEEEEEKEKEEEEKKKGKENTGDISLSLTEGQEVIKVEVNRRWRKGLYDYEGDVHSLVGAVVVDDVDVDGE</sequence>
<dbReference type="Proteomes" id="UP001292094">
    <property type="component" value="Unassembled WGS sequence"/>
</dbReference>
<name>A0AAE1P879_9EUCA</name>
<proteinExistence type="predicted"/>
<feature type="region of interest" description="Disordered" evidence="1">
    <location>
        <begin position="1"/>
        <end position="267"/>
    </location>
</feature>
<feature type="compositionally biased region" description="Basic and acidic residues" evidence="1">
    <location>
        <begin position="177"/>
        <end position="197"/>
    </location>
</feature>
<accession>A0AAE1P879</accession>
<feature type="compositionally biased region" description="Low complexity" evidence="1">
    <location>
        <begin position="146"/>
        <end position="157"/>
    </location>
</feature>
<reference evidence="2" key="1">
    <citation type="submission" date="2023-11" db="EMBL/GenBank/DDBJ databases">
        <title>Genome assemblies of two species of porcelain crab, Petrolisthes cinctipes and Petrolisthes manimaculis (Anomura: Porcellanidae).</title>
        <authorList>
            <person name="Angst P."/>
        </authorList>
    </citation>
    <scope>NUCLEOTIDE SEQUENCE</scope>
    <source>
        <strain evidence="2">PB745_02</strain>
        <tissue evidence="2">Gill</tissue>
    </source>
</reference>
<dbReference type="AlphaFoldDB" id="A0AAE1P879"/>
<feature type="compositionally biased region" description="Polar residues" evidence="1">
    <location>
        <begin position="102"/>
        <end position="115"/>
    </location>
</feature>
<comment type="caution">
    <text evidence="2">The sequence shown here is derived from an EMBL/GenBank/DDBJ whole genome shotgun (WGS) entry which is preliminary data.</text>
</comment>
<feature type="compositionally biased region" description="Basic and acidic residues" evidence="1">
    <location>
        <begin position="252"/>
        <end position="261"/>
    </location>
</feature>
<feature type="compositionally biased region" description="Low complexity" evidence="1">
    <location>
        <begin position="70"/>
        <end position="84"/>
    </location>
</feature>